<evidence type="ECO:0000256" key="4">
    <source>
        <dbReference type="ARBA" id="ARBA00023118"/>
    </source>
</evidence>
<dbReference type="Proteomes" id="UP001597475">
    <property type="component" value="Unassembled WGS sequence"/>
</dbReference>
<evidence type="ECO:0000256" key="5">
    <source>
        <dbReference type="SAM" id="MobiDB-lite"/>
    </source>
</evidence>
<dbReference type="EMBL" id="JBHUMK010000014">
    <property type="protein sequence ID" value="MFD2608753.1"/>
    <property type="molecule type" value="Genomic_DNA"/>
</dbReference>
<dbReference type="Pfam" id="PF17953">
    <property type="entry name" value="Csm4_C"/>
    <property type="match status" value="1"/>
</dbReference>
<dbReference type="InterPro" id="IPR005510">
    <property type="entry name" value="Csm4"/>
</dbReference>
<name>A0ABW5P0W7_9DEIO</name>
<comment type="similarity">
    <text evidence="1">Belongs to the CRISPR-associated Csm4 family.</text>
</comment>
<keyword evidence="4" id="KW-0051">Antiviral defense</keyword>
<dbReference type="InterPro" id="IPR040932">
    <property type="entry name" value="Csm4_C"/>
</dbReference>
<evidence type="ECO:0000259" key="6">
    <source>
        <dbReference type="Pfam" id="PF17953"/>
    </source>
</evidence>
<organism evidence="7 8">
    <name type="scientific">Deinococcus taklimakanensis</name>
    <dbReference type="NCBI Taxonomy" id="536443"/>
    <lineage>
        <taxon>Bacteria</taxon>
        <taxon>Thermotogati</taxon>
        <taxon>Deinococcota</taxon>
        <taxon>Deinococci</taxon>
        <taxon>Deinococcales</taxon>
        <taxon>Deinococcaceae</taxon>
        <taxon>Deinococcus</taxon>
    </lineage>
</organism>
<keyword evidence="3" id="KW-0694">RNA-binding</keyword>
<evidence type="ECO:0000256" key="3">
    <source>
        <dbReference type="ARBA" id="ARBA00022884"/>
    </source>
</evidence>
<evidence type="ECO:0000256" key="1">
    <source>
        <dbReference type="ARBA" id="ARBA00005772"/>
    </source>
</evidence>
<sequence>MSQYDLIVLTFAEPIRGREVRAGYLPSDRLWGALYAADVQLQSKPMPLDGIYRVSSAFPFADGEWLLPKPRASASADASDSAGGDKKAVKRLEFVNLPDFLYLAAGGRLDPERLLAAAARQRRALLPATARPLPLQISAQDLTRAVRNTGQRRSVDDLAQERYGVPVARLTAAERLHLSREARGRSNTGLLERQRNTQDRVTQRTDTFNTEALTQPRMAFLLETTSEAQRAQLFASLRLLADTGLSGMRTQGSGQFQWEAQRVPDALVQHLEAGGPQVLLGLTRPTPEEAQVIDQHPVSRYTLLRRDGYLDGTALQRQDVWMLGEGSLVPEPLNGVVTDVRPLGYPHSVWRSGLAVSLGVSA</sequence>
<feature type="domain" description="Csm4 C-terminal" evidence="6">
    <location>
        <begin position="276"/>
        <end position="360"/>
    </location>
</feature>
<dbReference type="RefSeq" id="WP_386843544.1">
    <property type="nucleotide sequence ID" value="NZ_JBHUMK010000014.1"/>
</dbReference>
<evidence type="ECO:0000256" key="2">
    <source>
        <dbReference type="ARBA" id="ARBA00016109"/>
    </source>
</evidence>
<feature type="compositionally biased region" description="Basic and acidic residues" evidence="5">
    <location>
        <begin position="192"/>
        <end position="202"/>
    </location>
</feature>
<keyword evidence="8" id="KW-1185">Reference proteome</keyword>
<protein>
    <recommendedName>
        <fullName evidence="2">CRISPR system Cms protein Csm4</fullName>
    </recommendedName>
</protein>
<reference evidence="8" key="1">
    <citation type="journal article" date="2019" name="Int. J. Syst. Evol. Microbiol.">
        <title>The Global Catalogue of Microorganisms (GCM) 10K type strain sequencing project: providing services to taxonomists for standard genome sequencing and annotation.</title>
        <authorList>
            <consortium name="The Broad Institute Genomics Platform"/>
            <consortium name="The Broad Institute Genome Sequencing Center for Infectious Disease"/>
            <person name="Wu L."/>
            <person name="Ma J."/>
        </authorList>
    </citation>
    <scope>NUCLEOTIDE SEQUENCE [LARGE SCALE GENOMIC DNA]</scope>
    <source>
        <strain evidence="8">KCTC 33842</strain>
    </source>
</reference>
<dbReference type="NCBIfam" id="TIGR01903">
    <property type="entry name" value="cas5_csm4"/>
    <property type="match status" value="1"/>
</dbReference>
<proteinExistence type="inferred from homology"/>
<comment type="caution">
    <text evidence="7">The sequence shown here is derived from an EMBL/GenBank/DDBJ whole genome shotgun (WGS) entry which is preliminary data.</text>
</comment>
<accession>A0ABW5P0W7</accession>
<evidence type="ECO:0000313" key="7">
    <source>
        <dbReference type="EMBL" id="MFD2608753.1"/>
    </source>
</evidence>
<gene>
    <name evidence="7" type="ORF">ACFSR9_04770</name>
</gene>
<evidence type="ECO:0000313" key="8">
    <source>
        <dbReference type="Proteomes" id="UP001597475"/>
    </source>
</evidence>
<feature type="region of interest" description="Disordered" evidence="5">
    <location>
        <begin position="183"/>
        <end position="202"/>
    </location>
</feature>